<dbReference type="EMBL" id="JADNRY010000171">
    <property type="protein sequence ID" value="KAF9062486.1"/>
    <property type="molecule type" value="Genomic_DNA"/>
</dbReference>
<reference evidence="2" key="1">
    <citation type="submission" date="2020-11" db="EMBL/GenBank/DDBJ databases">
        <authorList>
            <consortium name="DOE Joint Genome Institute"/>
            <person name="Ahrendt S."/>
            <person name="Riley R."/>
            <person name="Andreopoulos W."/>
            <person name="Labutti K."/>
            <person name="Pangilinan J."/>
            <person name="Ruiz-Duenas F.J."/>
            <person name="Barrasa J.M."/>
            <person name="Sanchez-Garcia M."/>
            <person name="Camarero S."/>
            <person name="Miyauchi S."/>
            <person name="Serrano A."/>
            <person name="Linde D."/>
            <person name="Babiker R."/>
            <person name="Drula E."/>
            <person name="Ayuso-Fernandez I."/>
            <person name="Pacheco R."/>
            <person name="Padilla G."/>
            <person name="Ferreira P."/>
            <person name="Barriuso J."/>
            <person name="Kellner H."/>
            <person name="Castanera R."/>
            <person name="Alfaro M."/>
            <person name="Ramirez L."/>
            <person name="Pisabarro A.G."/>
            <person name="Kuo A."/>
            <person name="Tritt A."/>
            <person name="Lipzen A."/>
            <person name="He G."/>
            <person name="Yan M."/>
            <person name="Ng V."/>
            <person name="Cullen D."/>
            <person name="Martin F."/>
            <person name="Rosso M.-N."/>
            <person name="Henrissat B."/>
            <person name="Hibbett D."/>
            <person name="Martinez A.T."/>
            <person name="Grigoriev I.V."/>
        </authorList>
    </citation>
    <scope>NUCLEOTIDE SEQUENCE</scope>
    <source>
        <strain evidence="2">AH 40177</strain>
    </source>
</reference>
<accession>A0A9P5PFL8</accession>
<keyword evidence="1" id="KW-0812">Transmembrane</keyword>
<keyword evidence="3" id="KW-1185">Reference proteome</keyword>
<evidence type="ECO:0000256" key="1">
    <source>
        <dbReference type="SAM" id="Phobius"/>
    </source>
</evidence>
<proteinExistence type="predicted"/>
<feature type="transmembrane region" description="Helical" evidence="1">
    <location>
        <begin position="175"/>
        <end position="195"/>
    </location>
</feature>
<dbReference type="AlphaFoldDB" id="A0A9P5PFL8"/>
<organism evidence="2 3">
    <name type="scientific">Rhodocollybia butyracea</name>
    <dbReference type="NCBI Taxonomy" id="206335"/>
    <lineage>
        <taxon>Eukaryota</taxon>
        <taxon>Fungi</taxon>
        <taxon>Dikarya</taxon>
        <taxon>Basidiomycota</taxon>
        <taxon>Agaricomycotina</taxon>
        <taxon>Agaricomycetes</taxon>
        <taxon>Agaricomycetidae</taxon>
        <taxon>Agaricales</taxon>
        <taxon>Marasmiineae</taxon>
        <taxon>Omphalotaceae</taxon>
        <taxon>Rhodocollybia</taxon>
    </lineage>
</organism>
<evidence type="ECO:0000313" key="2">
    <source>
        <dbReference type="EMBL" id="KAF9062486.1"/>
    </source>
</evidence>
<sequence length="274" mass="30616">MTVTNAITAIRPKRTAIRPKKRNTFRKQAINPVVSQNHLIERIMPNLLPWCTSQGLDLGLGNREALLTEVYSLLSEDPADPTQTLQEVDREVWKYLCGIGDVAYRVVSERVLLEESQSSQLRFVEYMLKANNFVYETLDPAPSGALRGDLVMSVFAFHLTWTGYTPPSNTGYPSAALALSLVAVFYALTTWSALLQKRPDPTRVREADSSMLVLPDDWNSGTSAQKYLDKVLKLPDEKWKHIYRLSGKKASNISNGGPLCAHDDDDPDSICLSD</sequence>
<keyword evidence="1" id="KW-1133">Transmembrane helix</keyword>
<protein>
    <submittedName>
        <fullName evidence="2">Uncharacterized protein</fullName>
    </submittedName>
</protein>
<gene>
    <name evidence="2" type="ORF">BDP27DRAFT_1336564</name>
</gene>
<dbReference type="Proteomes" id="UP000772434">
    <property type="component" value="Unassembled WGS sequence"/>
</dbReference>
<comment type="caution">
    <text evidence="2">The sequence shown here is derived from an EMBL/GenBank/DDBJ whole genome shotgun (WGS) entry which is preliminary data.</text>
</comment>
<keyword evidence="1" id="KW-0472">Membrane</keyword>
<evidence type="ECO:0000313" key="3">
    <source>
        <dbReference type="Proteomes" id="UP000772434"/>
    </source>
</evidence>
<name>A0A9P5PFL8_9AGAR</name>